<gene>
    <name evidence="2" type="ORF">A5804_000467</name>
    <name evidence="1" type="ORF">A5810_002374</name>
    <name evidence="4" type="ORF">DTPHA_600225</name>
    <name evidence="3" type="ORF">EB12_01817</name>
</gene>
<dbReference type="EMBL" id="FKLM01000002">
    <property type="protein sequence ID" value="SAY67472.1"/>
    <property type="molecule type" value="Genomic_DNA"/>
</dbReference>
<evidence type="ECO:0000313" key="5">
    <source>
        <dbReference type="Proteomes" id="UP000183509"/>
    </source>
</evidence>
<reference evidence="4 5" key="2">
    <citation type="submission" date="2016-04" db="EMBL/GenBank/DDBJ databases">
        <authorList>
            <person name="Millard A."/>
        </authorList>
    </citation>
    <scope>NUCLEOTIDE SEQUENCE [LARGE SCALE GENOMIC DNA]</scope>
    <source>
        <strain evidence="4">Isolate 22</strain>
    </source>
</reference>
<dbReference type="AlphaFoldDB" id="A0A1A7TSF3"/>
<evidence type="ECO:0000313" key="1">
    <source>
        <dbReference type="EMBL" id="OTN92915.1"/>
    </source>
</evidence>
<name>A0A1A7TSF3_ENTFC</name>
<dbReference type="EMBL" id="NGLB01000001">
    <property type="protein sequence ID" value="OTN98984.1"/>
    <property type="molecule type" value="Genomic_DNA"/>
</dbReference>
<reference evidence="1 7" key="4">
    <citation type="submission" date="2017-05" db="EMBL/GenBank/DDBJ databases">
        <title>The Genome Sequence of Enterococcus faecium 7H8_DIV0219.</title>
        <authorList>
            <consortium name="The Broad Institute Genomics Platform"/>
            <consortium name="The Broad Institute Genomic Center for Infectious Diseases"/>
            <person name="Earl A."/>
            <person name="Manson A."/>
            <person name="Schwartman J."/>
            <person name="Gilmore M."/>
            <person name="Abouelleil A."/>
            <person name="Cao P."/>
            <person name="Chapman S."/>
            <person name="Cusick C."/>
            <person name="Shea T."/>
            <person name="Young S."/>
            <person name="Neafsey D."/>
            <person name="Nusbaum C."/>
            <person name="Birren B."/>
        </authorList>
    </citation>
    <scope>NUCLEOTIDE SEQUENCE [LARGE SCALE GENOMIC DNA]</scope>
    <source>
        <strain evidence="1 7">7H8_DIV0219</strain>
    </source>
</reference>
<accession>A0A1A7TSF3</accession>
<dbReference type="EMBL" id="NGKW01000005">
    <property type="protein sequence ID" value="OTN92915.1"/>
    <property type="molecule type" value="Genomic_DNA"/>
</dbReference>
<dbReference type="Proteomes" id="UP000183509">
    <property type="component" value="Unassembled WGS sequence"/>
</dbReference>
<proteinExistence type="predicted"/>
<dbReference type="Proteomes" id="UP000194737">
    <property type="component" value="Unassembled WGS sequence"/>
</dbReference>
<evidence type="ECO:0000313" key="6">
    <source>
        <dbReference type="Proteomes" id="UP000194737"/>
    </source>
</evidence>
<protein>
    <submittedName>
        <fullName evidence="1">Uncharacterized protein</fullName>
    </submittedName>
</protein>
<dbReference type="Proteomes" id="UP000194885">
    <property type="component" value="Unassembled WGS sequence"/>
</dbReference>
<organism evidence="1 7">
    <name type="scientific">Enterococcus faecium</name>
    <name type="common">Streptococcus faecium</name>
    <dbReference type="NCBI Taxonomy" id="1352"/>
    <lineage>
        <taxon>Bacteria</taxon>
        <taxon>Bacillati</taxon>
        <taxon>Bacillota</taxon>
        <taxon>Bacilli</taxon>
        <taxon>Lactobacillales</taxon>
        <taxon>Enterococcaceae</taxon>
        <taxon>Enterococcus</taxon>
    </lineage>
</organism>
<sequence length="36" mass="4128">MKKTIIKQLTNLSDFFVSGCCFGMSSEFKIPEKLKK</sequence>
<evidence type="ECO:0000313" key="4">
    <source>
        <dbReference type="EMBL" id="SAY67472.1"/>
    </source>
</evidence>
<evidence type="ECO:0000313" key="2">
    <source>
        <dbReference type="EMBL" id="OTN98984.1"/>
    </source>
</evidence>
<dbReference type="EMBL" id="LEQJ01000011">
    <property type="protein sequence ID" value="RBS30068.1"/>
    <property type="molecule type" value="Genomic_DNA"/>
</dbReference>
<evidence type="ECO:0000313" key="8">
    <source>
        <dbReference type="Proteomes" id="UP000253144"/>
    </source>
</evidence>
<evidence type="ECO:0000313" key="3">
    <source>
        <dbReference type="EMBL" id="RBS30068.1"/>
    </source>
</evidence>
<reference evidence="3 8" key="1">
    <citation type="submission" date="2015-06" db="EMBL/GenBank/DDBJ databases">
        <title>The Genome Sequence of Enterococcus faecium 131EA1.</title>
        <authorList>
            <consortium name="The Broad Institute Genomics Platform"/>
            <consortium name="The Broad Institute Genome Sequencing Center for Infectious Disease"/>
            <person name="Earl A.M."/>
            <person name="Van Tyne D."/>
            <person name="Lebreton F."/>
            <person name="Saavedra J.T."/>
            <person name="Gilmore M.S."/>
            <person name="Manson Mcguire A."/>
            <person name="Clock S."/>
            <person name="Crupain M."/>
            <person name="Rangan U."/>
            <person name="Young S."/>
            <person name="Abouelleil A."/>
            <person name="Cao P."/>
            <person name="Chapman S.B."/>
            <person name="Griggs A."/>
            <person name="Priest M."/>
            <person name="Shea T."/>
            <person name="Wortman J."/>
            <person name="Nusbaum C."/>
            <person name="Birren B."/>
        </authorList>
    </citation>
    <scope>NUCLEOTIDE SEQUENCE [LARGE SCALE GENOMIC DNA]</scope>
    <source>
        <strain evidence="3 8">131EA1</strain>
    </source>
</reference>
<evidence type="ECO:0000313" key="7">
    <source>
        <dbReference type="Proteomes" id="UP000194885"/>
    </source>
</evidence>
<reference evidence="2 6" key="3">
    <citation type="submission" date="2017-05" db="EMBL/GenBank/DDBJ databases">
        <title>The Genome Sequence of Enterococcus faecium 6F2_DIV0138.</title>
        <authorList>
            <consortium name="The Broad Institute Genomics Platform"/>
            <consortium name="The Broad Institute Genomic Center for Infectious Diseases"/>
            <person name="Earl A."/>
            <person name="Manson A."/>
            <person name="Schwartman J."/>
            <person name="Gilmore M."/>
            <person name="Abouelleil A."/>
            <person name="Cao P."/>
            <person name="Chapman S."/>
            <person name="Cusick C."/>
            <person name="Shea T."/>
            <person name="Young S."/>
            <person name="Neafsey D."/>
            <person name="Nusbaum C."/>
            <person name="Birren B."/>
        </authorList>
    </citation>
    <scope>NUCLEOTIDE SEQUENCE [LARGE SCALE GENOMIC DNA]</scope>
    <source>
        <strain evidence="2 6">6F2_DIV0138</strain>
    </source>
</reference>
<dbReference type="Proteomes" id="UP000253144">
    <property type="component" value="Unassembled WGS sequence"/>
</dbReference>
<comment type="caution">
    <text evidence="1">The sequence shown here is derived from an EMBL/GenBank/DDBJ whole genome shotgun (WGS) entry which is preliminary data.</text>
</comment>